<dbReference type="EMBL" id="CM043022">
    <property type="protein sequence ID" value="KAI4456312.1"/>
    <property type="molecule type" value="Genomic_DNA"/>
</dbReference>
<protein>
    <submittedName>
        <fullName evidence="1">Deadenylation complex catalytic subunit pan2</fullName>
    </submittedName>
</protein>
<sequence length="939" mass="105607">MYFDQSGLAMVGGPESTEIPGIDHEYIQTHCVLADGGDRFGVCALAFDQNEELLWMGNQGGHVTSYYSGIMQKYTSFQVHSSLDIRQILTIDEGILALTATSLRCQIRRGIPVFTHSSQNMTEMQCMLQLSPTRLLLAGHQDKLIDFNMSVYRCRETGCVMLRAHNRFLCAGNPLGRIDLRDPNSLKVEHSLDTHSGSLSDFDIQGNLLVTCGFSSSRSIFNGLRLEDDEGSHTDTNSSDPLYLEFTIGFMRLAVMYNLEKNGARSQVKQFTPENRNVKQPLEDGACFVAIPKRYRKLDMKYNKLGTEDFPYEQFNKTGLPGLEAMLPNAYCNAMIQVLYYTEPLRAALLSHLCIKEFCLSCELGFLFHMLSTAQGQPCQPGNFLRAFRTVPEASALGLILSDLHPEAKLKIDLGALIQSWNRFILHQMHVELLETKKKKEEGKVIRKPFVYKETDFPSILCSSERKRPVPIPEVNIAKLEEEKREEESEISQLFGTKQLHINSCLKCGHEVKKESILLACNLVYPTGEPDRDEWSFCDILTRSLTPRQTTPAWCDQCSKFTPTSQARILQSLPKLLAINTGLHNAQHKLFWQSQMDKIVAKVIKSVNSETPRSSTPNSVSSTKPCRYGDNCSRPGCRFRHSFDNVQAPVNNPYCSNNWLPHHIRMVLKSEDLVIEKVQAELPGKNQTLTATETITADLQSNTNAHQVIETKEYSLSAVVCYINEPLANERKNLVALIKVPPLYLPEISEKDQRWEVATSQTEIVPALSREVFTQDACIARSGSTAGITFTPLSETEIPKPGDLIAMDAEFVTLNQRRPELRSDGKMSTIKPSQMSVARITCIRGQGVLEGTPFIDDYISTQEQVVDYLTKFSGIEPGDLDANFSLKIQSETHDSVEDARAALQLYRRYKELECKGTIGNALLDLYETGKLMNWKVPDD</sequence>
<proteinExistence type="predicted"/>
<evidence type="ECO:0000313" key="2">
    <source>
        <dbReference type="Proteomes" id="UP001056778"/>
    </source>
</evidence>
<keyword evidence="2" id="KW-1185">Reference proteome</keyword>
<name>A0ACB9SMG3_HOLOL</name>
<comment type="caution">
    <text evidence="1">The sequence shown here is derived from an EMBL/GenBank/DDBJ whole genome shotgun (WGS) entry which is preliminary data.</text>
</comment>
<reference evidence="1" key="1">
    <citation type="submission" date="2022-04" db="EMBL/GenBank/DDBJ databases">
        <title>Chromosome-scale genome assembly of Holotrichia oblita Faldermann.</title>
        <authorList>
            <person name="Rongchong L."/>
        </authorList>
    </citation>
    <scope>NUCLEOTIDE SEQUENCE</scope>
    <source>
        <strain evidence="1">81SQS9</strain>
    </source>
</reference>
<organism evidence="1 2">
    <name type="scientific">Holotrichia oblita</name>
    <name type="common">Chafer beetle</name>
    <dbReference type="NCBI Taxonomy" id="644536"/>
    <lineage>
        <taxon>Eukaryota</taxon>
        <taxon>Metazoa</taxon>
        <taxon>Ecdysozoa</taxon>
        <taxon>Arthropoda</taxon>
        <taxon>Hexapoda</taxon>
        <taxon>Insecta</taxon>
        <taxon>Pterygota</taxon>
        <taxon>Neoptera</taxon>
        <taxon>Endopterygota</taxon>
        <taxon>Coleoptera</taxon>
        <taxon>Polyphaga</taxon>
        <taxon>Scarabaeiformia</taxon>
        <taxon>Scarabaeidae</taxon>
        <taxon>Melolonthinae</taxon>
        <taxon>Holotrichia</taxon>
    </lineage>
</organism>
<evidence type="ECO:0000313" key="1">
    <source>
        <dbReference type="EMBL" id="KAI4456312.1"/>
    </source>
</evidence>
<accession>A0ACB9SMG3</accession>
<gene>
    <name evidence="1" type="ORF">MML48_8g00018942</name>
</gene>
<dbReference type="Proteomes" id="UP001056778">
    <property type="component" value="Chromosome 8"/>
</dbReference>